<reference evidence="1 2" key="1">
    <citation type="submission" date="2020-01" db="EMBL/GenBank/DDBJ databases">
        <title>Ponticoccus aerotolerans gen. nov., sp. nov., an anaerobic bacterium and proposal of Ponticoccusceae fam. nov., Ponticoccusles ord. nov. and Ponticoccuse classis nov. in the phylum Kiritimatiellaeota.</title>
        <authorList>
            <person name="Zhou L.Y."/>
            <person name="Du Z.J."/>
        </authorList>
    </citation>
    <scope>NUCLEOTIDE SEQUENCE [LARGE SCALE GENOMIC DNA]</scope>
    <source>
        <strain evidence="1 2">S-5007</strain>
    </source>
</reference>
<accession>A0A6P1MAF2</accession>
<protein>
    <submittedName>
        <fullName evidence="1">Uncharacterized protein</fullName>
    </submittedName>
</protein>
<dbReference type="RefSeq" id="WP_160629252.1">
    <property type="nucleotide sequence ID" value="NZ_CP047593.1"/>
</dbReference>
<name>A0A6P1MAF2_9BACT</name>
<sequence length="803" mass="85713">MNKKLIHLIGSVLCGVSFGANYVYQGNGGDPNDWYDDANWSDAAGLADWPTAADNALFMSELDMTISQIVPVHGQLQTGRGATNTVTIAAGGVVSNSNQTIAGIVDNGEGHFVVDGGTLVTKALRLNVFGGATVLSSGTRFELKSGAVHVDSSFGGDNAGDVDLGLNESATMEVSGGSLMVDNNLDFTDGFLKIVGASGFIQIGNTLQLGTGTGSSTQLSFELNGSGLVSTVFADAFSLLGVTTLEVDASQASCGDVLNLVLIDLANDTFSISEFSALSNALTTVNVRSGTLSLSGDGRQLLFSGIAEGTRIVSASVSENFLKLDVETTDSPSDLFVVGCTNLNSGWRSIAYATNATGGLQADLSRAPTVGTNRTVYVPATTQQAFYSIERSPLDDWFVVAAENDPAATTHELSSGGFELGISSLGGGYINRLALPGIGDTMGPVADRFGRGGQSAIRDYLHGQRYNPTQAGFSDPAGTVCRVLETLDDSALVVAPRPCVLFRGDGQMDFTEWENLVDDGYTESGGSNDWDTIDESLLPGKQATEITSEFDYFCTYEDRAGADGITIPCFRHYYEYRYVRDPGHCILQHNLGPLFDPVTGEVTDLSVTEPVGIYPATSNDLGVLQFSISIRMDRDLWAPLYRGLVNGPTIGDLSMQERGSNVAVRAFHRDASLAERTPGFALPNYAQIQVPLLILSESSDIDQGGALGLYFPDSEINTESVVGVDENSGAILYRDDRRLHVELRDSPFRIPTMQWDGFRGYLLGMLNPTRTPAGTVEVLRGEFYLLNGSPREIFENAQRIQPF</sequence>
<evidence type="ECO:0000313" key="1">
    <source>
        <dbReference type="EMBL" id="QHI70073.1"/>
    </source>
</evidence>
<organism evidence="1 2">
    <name type="scientific">Tichowtungia aerotolerans</name>
    <dbReference type="NCBI Taxonomy" id="2697043"/>
    <lineage>
        <taxon>Bacteria</taxon>
        <taxon>Pseudomonadati</taxon>
        <taxon>Kiritimatiellota</taxon>
        <taxon>Tichowtungiia</taxon>
        <taxon>Tichowtungiales</taxon>
        <taxon>Tichowtungiaceae</taxon>
        <taxon>Tichowtungia</taxon>
    </lineage>
</organism>
<keyword evidence="2" id="KW-1185">Reference proteome</keyword>
<proteinExistence type="predicted"/>
<dbReference type="Proteomes" id="UP000464954">
    <property type="component" value="Chromosome"/>
</dbReference>
<dbReference type="AlphaFoldDB" id="A0A6P1MAF2"/>
<evidence type="ECO:0000313" key="2">
    <source>
        <dbReference type="Proteomes" id="UP000464954"/>
    </source>
</evidence>
<dbReference type="KEGG" id="taer:GT409_11665"/>
<gene>
    <name evidence="1" type="ORF">GT409_11665</name>
</gene>
<dbReference type="EMBL" id="CP047593">
    <property type="protein sequence ID" value="QHI70073.1"/>
    <property type="molecule type" value="Genomic_DNA"/>
</dbReference>